<feature type="chain" id="PRO_5016295510" evidence="2">
    <location>
        <begin position="22"/>
        <end position="99"/>
    </location>
</feature>
<dbReference type="Proteomes" id="UP000250321">
    <property type="component" value="Unassembled WGS sequence"/>
</dbReference>
<comment type="caution">
    <text evidence="3">The sequence shown here is derived from an EMBL/GenBank/DDBJ whole genome shotgun (WGS) entry which is preliminary data.</text>
</comment>
<organism evidence="3 4">
    <name type="scientific">Prunus yedoensis var. nudiflora</name>
    <dbReference type="NCBI Taxonomy" id="2094558"/>
    <lineage>
        <taxon>Eukaryota</taxon>
        <taxon>Viridiplantae</taxon>
        <taxon>Streptophyta</taxon>
        <taxon>Embryophyta</taxon>
        <taxon>Tracheophyta</taxon>
        <taxon>Spermatophyta</taxon>
        <taxon>Magnoliopsida</taxon>
        <taxon>eudicotyledons</taxon>
        <taxon>Gunneridae</taxon>
        <taxon>Pentapetalae</taxon>
        <taxon>rosids</taxon>
        <taxon>fabids</taxon>
        <taxon>Rosales</taxon>
        <taxon>Rosaceae</taxon>
        <taxon>Amygdaloideae</taxon>
        <taxon>Amygdaleae</taxon>
        <taxon>Prunus</taxon>
    </lineage>
</organism>
<evidence type="ECO:0000313" key="4">
    <source>
        <dbReference type="Proteomes" id="UP000250321"/>
    </source>
</evidence>
<keyword evidence="4" id="KW-1185">Reference proteome</keyword>
<feature type="signal peptide" evidence="2">
    <location>
        <begin position="1"/>
        <end position="21"/>
    </location>
</feature>
<protein>
    <submittedName>
        <fullName evidence="3">Uncharacterized protein</fullName>
    </submittedName>
</protein>
<dbReference type="AlphaFoldDB" id="A0A314ZVQ6"/>
<accession>A0A314ZVQ6</accession>
<evidence type="ECO:0000256" key="2">
    <source>
        <dbReference type="SAM" id="SignalP"/>
    </source>
</evidence>
<feature type="region of interest" description="Disordered" evidence="1">
    <location>
        <begin position="61"/>
        <end position="99"/>
    </location>
</feature>
<evidence type="ECO:0000256" key="1">
    <source>
        <dbReference type="SAM" id="MobiDB-lite"/>
    </source>
</evidence>
<evidence type="ECO:0000313" key="3">
    <source>
        <dbReference type="EMBL" id="PQQ21358.1"/>
    </source>
</evidence>
<dbReference type="OrthoDB" id="1863260at2759"/>
<reference evidence="3 4" key="1">
    <citation type="submission" date="2018-02" db="EMBL/GenBank/DDBJ databases">
        <title>Draft genome of wild Prunus yedoensis var. nudiflora.</title>
        <authorList>
            <person name="Baek S."/>
            <person name="Kim J.-H."/>
            <person name="Choi K."/>
            <person name="Kim G.-B."/>
            <person name="Cho A."/>
            <person name="Jang H."/>
            <person name="Shin C.-H."/>
            <person name="Yu H.-J."/>
            <person name="Mun J.-H."/>
        </authorList>
    </citation>
    <scope>NUCLEOTIDE SEQUENCE [LARGE SCALE GENOMIC DNA]</scope>
    <source>
        <strain evidence="4">cv. Jeju island</strain>
        <tissue evidence="3">Leaf</tissue>
    </source>
</reference>
<dbReference type="EMBL" id="PJQY01000013">
    <property type="protein sequence ID" value="PQQ21358.1"/>
    <property type="molecule type" value="Genomic_DNA"/>
</dbReference>
<sequence>MATGKLMCASVFLLVLILSYGIISTEERLLKTDPTNQAILHRKVLENEVAAGFATLTYESVPDDNYRPTTPGHSPGAGHNAGHSGGPEAVEPNQKIINY</sequence>
<keyword evidence="2" id="KW-0732">Signal</keyword>
<name>A0A314ZVQ6_PRUYE</name>
<proteinExistence type="predicted"/>
<gene>
    <name evidence="3" type="ORF">Pyn_36863</name>
</gene>